<protein>
    <submittedName>
        <fullName evidence="2">Phosphotransferase family protein</fullName>
    </submittedName>
</protein>
<evidence type="ECO:0000259" key="1">
    <source>
        <dbReference type="Pfam" id="PF01636"/>
    </source>
</evidence>
<dbReference type="Gene3D" id="3.90.1200.10">
    <property type="match status" value="1"/>
</dbReference>
<dbReference type="InterPro" id="IPR002575">
    <property type="entry name" value="Aminoglycoside_PTrfase"/>
</dbReference>
<accession>A0ABV7Z440</accession>
<dbReference type="PANTHER" id="PTHR21310">
    <property type="entry name" value="AMINOGLYCOSIDE PHOSPHOTRANSFERASE-RELATED-RELATED"/>
    <property type="match status" value="1"/>
</dbReference>
<dbReference type="InterPro" id="IPR051678">
    <property type="entry name" value="AGP_Transferase"/>
</dbReference>
<feature type="domain" description="Aminoglycoside phosphotransferase" evidence="1">
    <location>
        <begin position="22"/>
        <end position="224"/>
    </location>
</feature>
<evidence type="ECO:0000313" key="2">
    <source>
        <dbReference type="EMBL" id="MFC3832157.1"/>
    </source>
</evidence>
<organism evidence="2 3">
    <name type="scientific">Deinococcus rufus</name>
    <dbReference type="NCBI Taxonomy" id="2136097"/>
    <lineage>
        <taxon>Bacteria</taxon>
        <taxon>Thermotogati</taxon>
        <taxon>Deinococcota</taxon>
        <taxon>Deinococci</taxon>
        <taxon>Deinococcales</taxon>
        <taxon>Deinococcaceae</taxon>
        <taxon>Deinococcus</taxon>
    </lineage>
</organism>
<dbReference type="EMBL" id="JBHRZG010000004">
    <property type="protein sequence ID" value="MFC3832157.1"/>
    <property type="molecule type" value="Genomic_DNA"/>
</dbReference>
<dbReference type="SUPFAM" id="SSF56112">
    <property type="entry name" value="Protein kinase-like (PK-like)"/>
    <property type="match status" value="1"/>
</dbReference>
<dbReference type="InterPro" id="IPR011009">
    <property type="entry name" value="Kinase-like_dom_sf"/>
</dbReference>
<dbReference type="RefSeq" id="WP_322473374.1">
    <property type="nucleotide sequence ID" value="NZ_JBHRZG010000004.1"/>
</dbReference>
<comment type="caution">
    <text evidence="2">The sequence shown here is derived from an EMBL/GenBank/DDBJ whole genome shotgun (WGS) entry which is preliminary data.</text>
</comment>
<proteinExistence type="predicted"/>
<dbReference type="Proteomes" id="UP001595803">
    <property type="component" value="Unassembled WGS sequence"/>
</dbReference>
<gene>
    <name evidence="2" type="ORF">ACFOSB_04750</name>
</gene>
<reference evidence="3" key="1">
    <citation type="journal article" date="2019" name="Int. J. Syst. Evol. Microbiol.">
        <title>The Global Catalogue of Microorganisms (GCM) 10K type strain sequencing project: providing services to taxonomists for standard genome sequencing and annotation.</title>
        <authorList>
            <consortium name="The Broad Institute Genomics Platform"/>
            <consortium name="The Broad Institute Genome Sequencing Center for Infectious Disease"/>
            <person name="Wu L."/>
            <person name="Ma J."/>
        </authorList>
    </citation>
    <scope>NUCLEOTIDE SEQUENCE [LARGE SCALE GENOMIC DNA]</scope>
    <source>
        <strain evidence="3">CCTCC AB 2017081</strain>
    </source>
</reference>
<keyword evidence="3" id="KW-1185">Reference proteome</keyword>
<name>A0ABV7Z440_9DEIO</name>
<dbReference type="Pfam" id="PF01636">
    <property type="entry name" value="APH"/>
    <property type="match status" value="1"/>
</dbReference>
<evidence type="ECO:0000313" key="3">
    <source>
        <dbReference type="Proteomes" id="UP001595803"/>
    </source>
</evidence>
<sequence length="281" mass="30420">MTRARDLVRQHWPDEVVVATQALTGGVSARVTAVTLRRVDGTDWRVVVREYGPRDLAATPDVAAQEFALLTFLHGQGLPVPQPLAHTPGMLIQTFLDGRSGAEVEVDPEQLARFLARLHGLVPGTLALPILPDVSPQTGPPDDSLSESRIRAALASHPPLPGRTAVLHADLWPGNTLWHSGTLSAVLDWEDAALGDPLADVGNTRLELLFFQGEAAMQTFTAGYATRTGLDLTDLPAWDLRAALRPCGKLHTWGLEPAQERTMRERHAAFVTEAVARLALT</sequence>